<keyword evidence="2" id="KW-0808">Transferase</keyword>
<dbReference type="GO" id="GO:0008194">
    <property type="term" value="F:UDP-glycosyltransferase activity"/>
    <property type="evidence" value="ECO:0007669"/>
    <property type="project" value="InterPro"/>
</dbReference>
<dbReference type="EC" id="2.4.-.-" evidence="2"/>
<dbReference type="Pfam" id="PF06722">
    <property type="entry name" value="EryCIII-like_C"/>
    <property type="match status" value="1"/>
</dbReference>
<dbReference type="InterPro" id="IPR050426">
    <property type="entry name" value="Glycosyltransferase_28"/>
</dbReference>
<dbReference type="PATRIC" id="fig|1653479.3.peg.2166"/>
<dbReference type="KEGG" id="rhs:A3Q41_02141"/>
<dbReference type="PANTHER" id="PTHR48050">
    <property type="entry name" value="STEROL 3-BETA-GLUCOSYLTRANSFERASE"/>
    <property type="match status" value="1"/>
</dbReference>
<reference evidence="2 3" key="1">
    <citation type="journal article" date="2016" name="Genome Announc.">
        <title>Complete Genome and Plasmid Sequences for Rhodococcus fascians D188 and Draft Sequences for Rhodococcus Isolates PBTS 1 and PBTS 2.</title>
        <authorList>
            <person name="Stamler R.A."/>
            <person name="Vereecke D."/>
            <person name="Zhang Y."/>
            <person name="Schilkey F."/>
            <person name="Devitt N."/>
            <person name="Randall J.J."/>
        </authorList>
    </citation>
    <scope>NUCLEOTIDE SEQUENCE [LARGE SCALE GENOMIC DNA]</scope>
    <source>
        <strain evidence="2 3">PBTS2</strain>
    </source>
</reference>
<reference evidence="3" key="2">
    <citation type="submission" date="2016-04" db="EMBL/GenBank/DDBJ databases">
        <title>Complete Genome and Plasmid Sequences for Rhodococcus fascians D188 and Draft Sequences for Rhodococcus spp. Isolates PBTS 1 and PBTS 2.</title>
        <authorList>
            <person name="Stamer R."/>
            <person name="Vereecke D."/>
            <person name="Zhang Y."/>
            <person name="Schilkey F."/>
            <person name="Devitt N."/>
            <person name="Randall J."/>
        </authorList>
    </citation>
    <scope>NUCLEOTIDE SEQUENCE [LARGE SCALE GENOMIC DNA]</scope>
    <source>
        <strain evidence="3">PBTS2</strain>
    </source>
</reference>
<evidence type="ECO:0000259" key="1">
    <source>
        <dbReference type="Pfam" id="PF06722"/>
    </source>
</evidence>
<dbReference type="AlphaFoldDB" id="A0A143QJV3"/>
<dbReference type="InterPro" id="IPR010610">
    <property type="entry name" value="EryCIII-like_C"/>
</dbReference>
<accession>A0A143QJV3</accession>
<dbReference type="RefSeq" id="WP_048318114.1">
    <property type="nucleotide sequence ID" value="NZ_CP015220.1"/>
</dbReference>
<sequence>MIEVDRRIGIMLYGSRGDIQPGLCLALELQALGARPVVAVPPNLVDFATSVGVQSVLPLGLDTHTAWSSDEANTARSRNPIAKVKFALATVRAGFRAFDDALVELFLDEDAPMSGVDAVVVSPLGQDRALALSQKLGIPLTVLRYGPMSENGVLGAIPGLTSNWSATWKRRSWRIADRITWWATGWNENAFRRRLGLPRARSPLPTRLSEFGVVQIQAFDPVIVPGLAEEWGAHKPIVGFFDLPRRERAGLDEAVMTLTPDGHSGTGTDSLAEWMASGTPPVFVGFGSMPLTDPDQLIETVRRAGQLIGARCLIAIGDRRGPDSADPDVFFVGNVDHAVVLPHCSAVVHHGGAGTTAAAMRARLPMVICTVTADQPFWGARITELGVGRAMKLSAITAEKLADALGAVLTPDTVATAAALGSSMVASNKAVADAADLILRTVPSAVSTATEPTLAVDATS</sequence>
<dbReference type="EMBL" id="CP015220">
    <property type="protein sequence ID" value="AMY23443.1"/>
    <property type="molecule type" value="Genomic_DNA"/>
</dbReference>
<gene>
    <name evidence="2" type="ORF">A3Q41_02141</name>
</gene>
<dbReference type="SUPFAM" id="SSF53756">
    <property type="entry name" value="UDP-Glycosyltransferase/glycogen phosphorylase"/>
    <property type="match status" value="1"/>
</dbReference>
<keyword evidence="2" id="KW-0328">Glycosyltransferase</keyword>
<evidence type="ECO:0000313" key="3">
    <source>
        <dbReference type="Proteomes" id="UP000076038"/>
    </source>
</evidence>
<keyword evidence="3" id="KW-1185">Reference proteome</keyword>
<name>A0A143QJV3_RHOFA</name>
<dbReference type="FunFam" id="3.40.50.2000:FF:000009">
    <property type="entry name" value="Sterol 3-beta-glucosyltransferase UGT80A2"/>
    <property type="match status" value="1"/>
</dbReference>
<evidence type="ECO:0000313" key="2">
    <source>
        <dbReference type="EMBL" id="AMY23443.1"/>
    </source>
</evidence>
<organism evidence="2 3">
    <name type="scientific">Rhodococcoides fascians</name>
    <name type="common">Rhodococcus fascians</name>
    <dbReference type="NCBI Taxonomy" id="1828"/>
    <lineage>
        <taxon>Bacteria</taxon>
        <taxon>Bacillati</taxon>
        <taxon>Actinomycetota</taxon>
        <taxon>Actinomycetes</taxon>
        <taxon>Mycobacteriales</taxon>
        <taxon>Nocardiaceae</taxon>
        <taxon>Rhodococcoides</taxon>
    </lineage>
</organism>
<dbReference type="GO" id="GO:0017000">
    <property type="term" value="P:antibiotic biosynthetic process"/>
    <property type="evidence" value="ECO:0007669"/>
    <property type="project" value="UniProtKB-ARBA"/>
</dbReference>
<dbReference type="Proteomes" id="UP000076038">
    <property type="component" value="Chromosome"/>
</dbReference>
<dbReference type="InterPro" id="IPR002213">
    <property type="entry name" value="UDP_glucos_trans"/>
</dbReference>
<dbReference type="OrthoDB" id="3253247at2"/>
<dbReference type="GO" id="GO:0016758">
    <property type="term" value="F:hexosyltransferase activity"/>
    <property type="evidence" value="ECO:0007669"/>
    <property type="project" value="UniProtKB-ARBA"/>
</dbReference>
<proteinExistence type="predicted"/>
<dbReference type="Gene3D" id="3.40.50.2000">
    <property type="entry name" value="Glycogen Phosphorylase B"/>
    <property type="match status" value="2"/>
</dbReference>
<feature type="domain" description="Erythromycin biosynthesis protein CIII-like C-terminal" evidence="1">
    <location>
        <begin position="314"/>
        <end position="425"/>
    </location>
</feature>
<dbReference type="CDD" id="cd03784">
    <property type="entry name" value="GT1_Gtf-like"/>
    <property type="match status" value="1"/>
</dbReference>
<dbReference type="PANTHER" id="PTHR48050:SF13">
    <property type="entry name" value="STEROL 3-BETA-GLUCOSYLTRANSFERASE UGT80A2"/>
    <property type="match status" value="1"/>
</dbReference>
<protein>
    <submittedName>
        <fullName evidence="2">Putative glycosyltransferase</fullName>
        <ecNumber evidence="2">2.4.-.-</ecNumber>
    </submittedName>
</protein>